<proteinExistence type="predicted"/>
<protein>
    <submittedName>
        <fullName evidence="2">Uncharacterized protein</fullName>
    </submittedName>
</protein>
<reference evidence="2 3" key="1">
    <citation type="submission" date="2019-03" db="EMBL/GenBank/DDBJ databases">
        <title>First draft genome of Liparis tanakae, snailfish: a comprehensive survey of snailfish specific genes.</title>
        <authorList>
            <person name="Kim W."/>
            <person name="Song I."/>
            <person name="Jeong J.-H."/>
            <person name="Kim D."/>
            <person name="Kim S."/>
            <person name="Ryu S."/>
            <person name="Song J.Y."/>
            <person name="Lee S.K."/>
        </authorList>
    </citation>
    <scope>NUCLEOTIDE SEQUENCE [LARGE SCALE GENOMIC DNA]</scope>
    <source>
        <tissue evidence="2">Muscle</tissue>
    </source>
</reference>
<dbReference type="EMBL" id="SRLO01001606">
    <property type="protein sequence ID" value="TNN36529.1"/>
    <property type="molecule type" value="Genomic_DNA"/>
</dbReference>
<name>A0A4Z2F5W9_9TELE</name>
<feature type="compositionally biased region" description="Basic and acidic residues" evidence="1">
    <location>
        <begin position="96"/>
        <end position="106"/>
    </location>
</feature>
<organism evidence="2 3">
    <name type="scientific">Liparis tanakae</name>
    <name type="common">Tanaka's snailfish</name>
    <dbReference type="NCBI Taxonomy" id="230148"/>
    <lineage>
        <taxon>Eukaryota</taxon>
        <taxon>Metazoa</taxon>
        <taxon>Chordata</taxon>
        <taxon>Craniata</taxon>
        <taxon>Vertebrata</taxon>
        <taxon>Euteleostomi</taxon>
        <taxon>Actinopterygii</taxon>
        <taxon>Neopterygii</taxon>
        <taxon>Teleostei</taxon>
        <taxon>Neoteleostei</taxon>
        <taxon>Acanthomorphata</taxon>
        <taxon>Eupercaria</taxon>
        <taxon>Perciformes</taxon>
        <taxon>Cottioidei</taxon>
        <taxon>Cottales</taxon>
        <taxon>Liparidae</taxon>
        <taxon>Liparis</taxon>
    </lineage>
</organism>
<keyword evidence="3" id="KW-1185">Reference proteome</keyword>
<dbReference type="AlphaFoldDB" id="A0A4Z2F5W9"/>
<feature type="compositionally biased region" description="Basic residues" evidence="1">
    <location>
        <begin position="107"/>
        <end position="123"/>
    </location>
</feature>
<evidence type="ECO:0000313" key="2">
    <source>
        <dbReference type="EMBL" id="TNN36529.1"/>
    </source>
</evidence>
<accession>A0A4Z2F5W9</accession>
<evidence type="ECO:0000256" key="1">
    <source>
        <dbReference type="SAM" id="MobiDB-lite"/>
    </source>
</evidence>
<feature type="region of interest" description="Disordered" evidence="1">
    <location>
        <begin position="80"/>
        <end position="164"/>
    </location>
</feature>
<comment type="caution">
    <text evidence="2">The sequence shown here is derived from an EMBL/GenBank/DDBJ whole genome shotgun (WGS) entry which is preliminary data.</text>
</comment>
<gene>
    <name evidence="2" type="ORF">EYF80_053306</name>
</gene>
<evidence type="ECO:0000313" key="3">
    <source>
        <dbReference type="Proteomes" id="UP000314294"/>
    </source>
</evidence>
<sequence length="164" mass="18127">MQSRVLRSSAAAGEKACVTQRALHAQLSHGDDKFSPWLESSRRRQLSGCLAPRAPRPPRRVPDARVHVVSLPVRVPLGQVSARLTRRLGSPPTAQEGREEGREISRGARRRPMPLQPRARRSKASFDRSGSRSRARASGRRELRLEVLHVPAAGPAAPGFTRRD</sequence>
<dbReference type="Proteomes" id="UP000314294">
    <property type="component" value="Unassembled WGS sequence"/>
</dbReference>